<protein>
    <submittedName>
        <fullName evidence="1">Uncharacterized protein</fullName>
    </submittedName>
</protein>
<proteinExistence type="predicted"/>
<evidence type="ECO:0000313" key="1">
    <source>
        <dbReference type="EMBL" id="MBE1592167.1"/>
    </source>
</evidence>
<dbReference type="Proteomes" id="UP000633509">
    <property type="component" value="Unassembled WGS sequence"/>
</dbReference>
<name>A0ABR9MI76_9ACTN</name>
<sequence>MRNPASFLHFQMRTLLREEDDDPFYRLLTNSDTWPWTLDEDLFAALNVGGEAWPRPRDGLVHWRPLHEDHLAPIALLADPRAARLITPERGRELLATRRG</sequence>
<dbReference type="RefSeq" id="WP_192791753.1">
    <property type="nucleotide sequence ID" value="NZ_JADBEK010000001.1"/>
</dbReference>
<dbReference type="EMBL" id="JADBEK010000001">
    <property type="protein sequence ID" value="MBE1592167.1"/>
    <property type="molecule type" value="Genomic_DNA"/>
</dbReference>
<gene>
    <name evidence="1" type="ORF">H4W80_010425</name>
</gene>
<evidence type="ECO:0000313" key="2">
    <source>
        <dbReference type="Proteomes" id="UP000633509"/>
    </source>
</evidence>
<comment type="caution">
    <text evidence="1">The sequence shown here is derived from an EMBL/GenBank/DDBJ whole genome shotgun (WGS) entry which is preliminary data.</text>
</comment>
<accession>A0ABR9MI76</accession>
<keyword evidence="2" id="KW-1185">Reference proteome</keyword>
<reference evidence="1 2" key="1">
    <citation type="submission" date="2020-10" db="EMBL/GenBank/DDBJ databases">
        <title>Sequencing the genomes of 1000 actinobacteria strains.</title>
        <authorList>
            <person name="Klenk H.-P."/>
        </authorList>
    </citation>
    <scope>NUCLEOTIDE SEQUENCE [LARGE SCALE GENOMIC DNA]</scope>
    <source>
        <strain evidence="1 2">DSM 43173</strain>
    </source>
</reference>
<organism evidence="1 2">
    <name type="scientific">Nonomuraea angiospora</name>
    <dbReference type="NCBI Taxonomy" id="46172"/>
    <lineage>
        <taxon>Bacteria</taxon>
        <taxon>Bacillati</taxon>
        <taxon>Actinomycetota</taxon>
        <taxon>Actinomycetes</taxon>
        <taxon>Streptosporangiales</taxon>
        <taxon>Streptosporangiaceae</taxon>
        <taxon>Nonomuraea</taxon>
    </lineage>
</organism>